<proteinExistence type="predicted"/>
<dbReference type="PANTHER" id="PTHR47894:SF1">
    <property type="entry name" value="HTH-TYPE TRANSCRIPTIONAL REGULATOR VQSM"/>
    <property type="match status" value="1"/>
</dbReference>
<gene>
    <name evidence="6" type="ORF">SOCE26_018510</name>
</gene>
<dbReference type="EMBL" id="CP012673">
    <property type="protein sequence ID" value="AUX40450.1"/>
    <property type="molecule type" value="Genomic_DNA"/>
</dbReference>
<keyword evidence="3" id="KW-0804">Transcription</keyword>
<sequence>MRHSTDSSRQDADRKPTEEPHTSSSVDTRGPRKRAVRLDATLPSVETIYASRISPFVRYASRAGWSEDALAELCRRHGVSRAVLDSLTARVPADGAFALVQEICAASQDDNLGLHLALEASASWMSLLGVLGMSLTNVREALEVSCGYARRMNTRAAMNTFVNESGQIHIRCNPELHEPRHFAEANLGATLTILCRSTATTIKAHWVSFRHAAPAALTDHMSLFGTTDLRFRAPISELVLPAYALDLPLRNADPALAAYMRSQADTLLEAMGGDDIASVVRRCLRDALERGAKPSIGGVARSFKMTSRTLQRRLAEAEVQFSTLLEQVRCEQAMTLLQRPQANLEDVAERVGFSDVRSFRRALKRRTGRTPSELRRYNHDDAVP</sequence>
<dbReference type="AlphaFoldDB" id="A0A2L0EME3"/>
<dbReference type="Proteomes" id="UP000238348">
    <property type="component" value="Chromosome"/>
</dbReference>
<dbReference type="GO" id="GO:0003700">
    <property type="term" value="F:DNA-binding transcription factor activity"/>
    <property type="evidence" value="ECO:0007669"/>
    <property type="project" value="InterPro"/>
</dbReference>
<dbReference type="InterPro" id="IPR018060">
    <property type="entry name" value="HTH_AraC"/>
</dbReference>
<dbReference type="Pfam" id="PF12833">
    <property type="entry name" value="HTH_18"/>
    <property type="match status" value="1"/>
</dbReference>
<evidence type="ECO:0000313" key="6">
    <source>
        <dbReference type="EMBL" id="AUX40450.1"/>
    </source>
</evidence>
<evidence type="ECO:0000256" key="3">
    <source>
        <dbReference type="ARBA" id="ARBA00023163"/>
    </source>
</evidence>
<keyword evidence="1" id="KW-0805">Transcription regulation</keyword>
<evidence type="ECO:0000259" key="5">
    <source>
        <dbReference type="PROSITE" id="PS01124"/>
    </source>
</evidence>
<keyword evidence="2" id="KW-0238">DNA-binding</keyword>
<dbReference type="InterPro" id="IPR032687">
    <property type="entry name" value="AraC-type_N"/>
</dbReference>
<evidence type="ECO:0000256" key="4">
    <source>
        <dbReference type="SAM" id="MobiDB-lite"/>
    </source>
</evidence>
<evidence type="ECO:0000313" key="7">
    <source>
        <dbReference type="Proteomes" id="UP000238348"/>
    </source>
</evidence>
<feature type="region of interest" description="Disordered" evidence="4">
    <location>
        <begin position="1"/>
        <end position="34"/>
    </location>
</feature>
<dbReference type="Gene3D" id="1.10.10.60">
    <property type="entry name" value="Homeodomain-like"/>
    <property type="match status" value="1"/>
</dbReference>
<dbReference type="PANTHER" id="PTHR47894">
    <property type="entry name" value="HTH-TYPE TRANSCRIPTIONAL REGULATOR GADX"/>
    <property type="match status" value="1"/>
</dbReference>
<dbReference type="GO" id="GO:0000976">
    <property type="term" value="F:transcription cis-regulatory region binding"/>
    <property type="evidence" value="ECO:0007669"/>
    <property type="project" value="TreeGrafter"/>
</dbReference>
<evidence type="ECO:0000256" key="2">
    <source>
        <dbReference type="ARBA" id="ARBA00023125"/>
    </source>
</evidence>
<dbReference type="PROSITE" id="PS01124">
    <property type="entry name" value="HTH_ARAC_FAMILY_2"/>
    <property type="match status" value="1"/>
</dbReference>
<dbReference type="GO" id="GO:0005829">
    <property type="term" value="C:cytosol"/>
    <property type="evidence" value="ECO:0007669"/>
    <property type="project" value="TreeGrafter"/>
</dbReference>
<feature type="compositionally biased region" description="Basic and acidic residues" evidence="4">
    <location>
        <begin position="1"/>
        <end position="21"/>
    </location>
</feature>
<dbReference type="SMART" id="SM00342">
    <property type="entry name" value="HTH_ARAC"/>
    <property type="match status" value="1"/>
</dbReference>
<evidence type="ECO:0000256" key="1">
    <source>
        <dbReference type="ARBA" id="ARBA00023015"/>
    </source>
</evidence>
<protein>
    <recommendedName>
        <fullName evidence="5">HTH araC/xylS-type domain-containing protein</fullName>
    </recommendedName>
</protein>
<dbReference type="Pfam" id="PF12625">
    <property type="entry name" value="Arabinose_bd"/>
    <property type="match status" value="1"/>
</dbReference>
<reference evidence="6 7" key="1">
    <citation type="submission" date="2015-09" db="EMBL/GenBank/DDBJ databases">
        <title>Sorangium comparison.</title>
        <authorList>
            <person name="Zaburannyi N."/>
            <person name="Bunk B."/>
            <person name="Overmann J."/>
            <person name="Mueller R."/>
        </authorList>
    </citation>
    <scope>NUCLEOTIDE SEQUENCE [LARGE SCALE GENOMIC DNA]</scope>
    <source>
        <strain evidence="6 7">So ce26</strain>
    </source>
</reference>
<name>A0A2L0EME3_SORCE</name>
<feature type="domain" description="HTH araC/xylS-type" evidence="5">
    <location>
        <begin position="278"/>
        <end position="377"/>
    </location>
</feature>
<accession>A0A2L0EME3</accession>
<organism evidence="6 7">
    <name type="scientific">Sorangium cellulosum</name>
    <name type="common">Polyangium cellulosum</name>
    <dbReference type="NCBI Taxonomy" id="56"/>
    <lineage>
        <taxon>Bacteria</taxon>
        <taxon>Pseudomonadati</taxon>
        <taxon>Myxococcota</taxon>
        <taxon>Polyangia</taxon>
        <taxon>Polyangiales</taxon>
        <taxon>Polyangiaceae</taxon>
        <taxon>Sorangium</taxon>
    </lineage>
</organism>
<dbReference type="SUPFAM" id="SSF46689">
    <property type="entry name" value="Homeodomain-like"/>
    <property type="match status" value="1"/>
</dbReference>
<dbReference type="InterPro" id="IPR009057">
    <property type="entry name" value="Homeodomain-like_sf"/>
</dbReference>